<keyword evidence="1" id="KW-1133">Transmembrane helix</keyword>
<proteinExistence type="predicted"/>
<evidence type="ECO:0000256" key="1">
    <source>
        <dbReference type="SAM" id="Phobius"/>
    </source>
</evidence>
<organism evidence="2 3">
    <name type="scientific">Maribacter algicola</name>
    <dbReference type="NCBI Taxonomy" id="2498892"/>
    <lineage>
        <taxon>Bacteria</taxon>
        <taxon>Pseudomonadati</taxon>
        <taxon>Bacteroidota</taxon>
        <taxon>Flavobacteriia</taxon>
        <taxon>Flavobacteriales</taxon>
        <taxon>Flavobacteriaceae</taxon>
        <taxon>Maribacter</taxon>
    </lineage>
</organism>
<comment type="caution">
    <text evidence="2">The sequence shown here is derived from an EMBL/GenBank/DDBJ whole genome shotgun (WGS) entry which is preliminary data.</text>
</comment>
<reference evidence="3" key="1">
    <citation type="submission" date="2018-08" db="EMBL/GenBank/DDBJ databases">
        <authorList>
            <person name="Khan S.A."/>
            <person name="J S.E."/>
        </authorList>
    </citation>
    <scope>NUCLEOTIDE SEQUENCE [LARGE SCALE GENOMIC DNA]</scope>
    <source>
        <strain evidence="3">PoM-212</strain>
    </source>
</reference>
<protein>
    <submittedName>
        <fullName evidence="2">Uncharacterized protein</fullName>
    </submittedName>
</protein>
<accession>A0A3R8R8M8</accession>
<name>A0A3R8R8M8_9FLAO</name>
<reference evidence="3" key="2">
    <citation type="submission" date="2018-12" db="EMBL/GenBank/DDBJ databases">
        <title>Maribacter lutimaris sp. nov., isolated from marine sediment.</title>
        <authorList>
            <person name="Kim K.K."/>
        </authorList>
    </citation>
    <scope>NUCLEOTIDE SEQUENCE [LARGE SCALE GENOMIC DNA]</scope>
    <source>
        <strain evidence="3">PoM-212</strain>
    </source>
</reference>
<gene>
    <name evidence="2" type="ORF">DZC72_01505</name>
</gene>
<dbReference type="Proteomes" id="UP000286990">
    <property type="component" value="Unassembled WGS sequence"/>
</dbReference>
<evidence type="ECO:0000313" key="2">
    <source>
        <dbReference type="EMBL" id="RRQ49328.1"/>
    </source>
</evidence>
<keyword evidence="1" id="KW-0472">Membrane</keyword>
<keyword evidence="1" id="KW-0812">Transmembrane</keyword>
<evidence type="ECO:0000313" key="3">
    <source>
        <dbReference type="Proteomes" id="UP000286990"/>
    </source>
</evidence>
<keyword evidence="3" id="KW-1185">Reference proteome</keyword>
<sequence length="75" mass="9060">MVLLGITIDFLFFMRKKSTWLVRVVQYKQILFKLLYTFLVAFMLGVSNVINQEDRTIHDTRFKIEKQQDQTEEEN</sequence>
<dbReference type="EMBL" id="QUSX01000001">
    <property type="protein sequence ID" value="RRQ49328.1"/>
    <property type="molecule type" value="Genomic_DNA"/>
</dbReference>
<feature type="transmembrane region" description="Helical" evidence="1">
    <location>
        <begin position="30"/>
        <end position="51"/>
    </location>
</feature>
<dbReference type="AlphaFoldDB" id="A0A3R8R8M8"/>